<dbReference type="EC" id="7.1.1.8" evidence="2 17"/>
<dbReference type="Pfam" id="PF13442">
    <property type="entry name" value="Cytochrome_CBB3"/>
    <property type="match status" value="1"/>
</dbReference>
<feature type="transmembrane region" description="Helical" evidence="17">
    <location>
        <begin position="38"/>
        <end position="58"/>
    </location>
</feature>
<feature type="compositionally biased region" description="Low complexity" evidence="20">
    <location>
        <begin position="1"/>
        <end position="15"/>
    </location>
</feature>
<evidence type="ECO:0000256" key="1">
    <source>
        <dbReference type="ARBA" id="ARBA00004651"/>
    </source>
</evidence>
<keyword evidence="10" id="KW-0677">Repeat</keyword>
<feature type="domain" description="Cytochrome c" evidence="21">
    <location>
        <begin position="174"/>
        <end position="252"/>
    </location>
</feature>
<keyword evidence="14 17" id="KW-0408">Iron</keyword>
<dbReference type="GO" id="GO:0008121">
    <property type="term" value="F:quinol-cytochrome-c reductase activity"/>
    <property type="evidence" value="ECO:0007669"/>
    <property type="project" value="UniProtKB-UniRule"/>
</dbReference>
<keyword evidence="7 17" id="KW-0679">Respiratory chain</keyword>
<keyword evidence="6 17" id="KW-0349">Heme</keyword>
<evidence type="ECO:0000256" key="18">
    <source>
        <dbReference type="PIRSR" id="PIRSR000007-50"/>
    </source>
</evidence>
<dbReference type="SUPFAM" id="SSF46626">
    <property type="entry name" value="Cytochrome c"/>
    <property type="match status" value="2"/>
</dbReference>
<evidence type="ECO:0000313" key="22">
    <source>
        <dbReference type="EMBL" id="MBH0780069.1"/>
    </source>
</evidence>
<dbReference type="PANTHER" id="PTHR33751:SF13">
    <property type="entry name" value="CYTOCHROME BC1 COMPLEX CYTOCHROME C SUBUNIT"/>
    <property type="match status" value="1"/>
</dbReference>
<comment type="subunit">
    <text evidence="17">The cytochrome bc1 complex is composed of a cytochrome b (QcrB), the Rieske iron-sulfur protein (QcrA) and a diheme cytochrome c (QcrC) subunit.</text>
</comment>
<evidence type="ECO:0000313" key="23">
    <source>
        <dbReference type="Proteomes" id="UP000655751"/>
    </source>
</evidence>
<proteinExistence type="predicted"/>
<dbReference type="InterPro" id="IPR009152">
    <property type="entry name" value="bc1_cytC-su"/>
</dbReference>
<dbReference type="Pfam" id="PF00034">
    <property type="entry name" value="Cytochrom_C"/>
    <property type="match status" value="1"/>
</dbReference>
<evidence type="ECO:0000256" key="5">
    <source>
        <dbReference type="ARBA" id="ARBA00022475"/>
    </source>
</evidence>
<keyword evidence="5 17" id="KW-1003">Cell membrane</keyword>
<keyword evidence="23" id="KW-1185">Reference proteome</keyword>
<feature type="binding site" description="axial binding residue" evidence="19">
    <location>
        <position position="191"/>
    </location>
    <ligand>
        <name>heme c</name>
        <dbReference type="ChEBI" id="CHEBI:61717"/>
        <label>2</label>
    </ligand>
    <ligandPart>
        <name>Fe</name>
        <dbReference type="ChEBI" id="CHEBI:18248"/>
    </ligandPart>
</feature>
<dbReference type="GO" id="GO:0005886">
    <property type="term" value="C:plasma membrane"/>
    <property type="evidence" value="ECO:0007669"/>
    <property type="project" value="UniProtKB-SubCell"/>
</dbReference>
<feature type="domain" description="Cytochrome c" evidence="21">
    <location>
        <begin position="73"/>
        <end position="153"/>
    </location>
</feature>
<comment type="caution">
    <text evidence="22">The sequence shown here is derived from an EMBL/GenBank/DDBJ whole genome shotgun (WGS) entry which is preliminary data.</text>
</comment>
<evidence type="ECO:0000256" key="19">
    <source>
        <dbReference type="PIRSR" id="PIRSR000007-51"/>
    </source>
</evidence>
<reference evidence="22" key="1">
    <citation type="submission" date="2020-11" db="EMBL/GenBank/DDBJ databases">
        <title>Nocardia NEAU-351.nov., a novel actinomycete isolated from the cow dung.</title>
        <authorList>
            <person name="Zhang X."/>
        </authorList>
    </citation>
    <scope>NUCLEOTIDE SEQUENCE</scope>
    <source>
        <strain evidence="22">NEAU-351</strain>
    </source>
</reference>
<feature type="binding site" description="covalent" evidence="18">
    <location>
        <position position="190"/>
    </location>
    <ligand>
        <name>heme c</name>
        <dbReference type="ChEBI" id="CHEBI:61717"/>
        <label>2</label>
    </ligand>
</feature>
<feature type="region of interest" description="Disordered" evidence="20">
    <location>
        <begin position="1"/>
        <end position="33"/>
    </location>
</feature>
<evidence type="ECO:0000256" key="6">
    <source>
        <dbReference type="ARBA" id="ARBA00022617"/>
    </source>
</evidence>
<feature type="binding site" description="axial binding residue" evidence="19">
    <location>
        <position position="90"/>
    </location>
    <ligand>
        <name>heme c</name>
        <dbReference type="ChEBI" id="CHEBI:61717"/>
        <label>1</label>
    </ligand>
    <ligandPart>
        <name>Fe</name>
        <dbReference type="ChEBI" id="CHEBI:18248"/>
    </ligandPart>
</feature>
<evidence type="ECO:0000256" key="16">
    <source>
        <dbReference type="ARBA" id="ARBA00029351"/>
    </source>
</evidence>
<keyword evidence="15 17" id="KW-0472">Membrane</keyword>
<evidence type="ECO:0000256" key="8">
    <source>
        <dbReference type="ARBA" id="ARBA00022692"/>
    </source>
</evidence>
<organism evidence="22 23">
    <name type="scientific">Nocardia bovistercoris</name>
    <dbReference type="NCBI Taxonomy" id="2785916"/>
    <lineage>
        <taxon>Bacteria</taxon>
        <taxon>Bacillati</taxon>
        <taxon>Actinomycetota</taxon>
        <taxon>Actinomycetes</taxon>
        <taxon>Mycobacteriales</taxon>
        <taxon>Nocardiaceae</taxon>
        <taxon>Nocardia</taxon>
    </lineage>
</organism>
<evidence type="ECO:0000256" key="17">
    <source>
        <dbReference type="PIRNR" id="PIRNR000007"/>
    </source>
</evidence>
<evidence type="ECO:0000256" key="3">
    <source>
        <dbReference type="ARBA" id="ARBA00017819"/>
    </source>
</evidence>
<dbReference type="InterPro" id="IPR050597">
    <property type="entry name" value="Cytochrome_c_Oxidase_Subunit"/>
</dbReference>
<dbReference type="InterPro" id="IPR009056">
    <property type="entry name" value="Cyt_c-like_dom"/>
</dbReference>
<dbReference type="GO" id="GO:0020037">
    <property type="term" value="F:heme binding"/>
    <property type="evidence" value="ECO:0007669"/>
    <property type="project" value="UniProtKB-UniRule"/>
</dbReference>
<gene>
    <name evidence="22" type="ORF">IT779_27730</name>
</gene>
<keyword evidence="9 17" id="KW-0479">Metal-binding</keyword>
<keyword evidence="11 17" id="KW-1278">Translocase</keyword>
<evidence type="ECO:0000256" key="4">
    <source>
        <dbReference type="ARBA" id="ARBA00022448"/>
    </source>
</evidence>
<protein>
    <recommendedName>
        <fullName evidence="3 17">Cytochrome bc1 complex cytochrome c subunit</fullName>
        <ecNumber evidence="2 17">7.1.1.8</ecNumber>
    </recommendedName>
</protein>
<dbReference type="EMBL" id="JADMLG010000013">
    <property type="protein sequence ID" value="MBH0780069.1"/>
    <property type="molecule type" value="Genomic_DNA"/>
</dbReference>
<keyword evidence="12 17" id="KW-0249">Electron transport</keyword>
<dbReference type="GO" id="GO:0005506">
    <property type="term" value="F:iron ion binding"/>
    <property type="evidence" value="ECO:0007669"/>
    <property type="project" value="UniProtKB-UniRule"/>
</dbReference>
<dbReference type="PANTHER" id="PTHR33751">
    <property type="entry name" value="CBB3-TYPE CYTOCHROME C OXIDASE SUBUNIT FIXP"/>
    <property type="match status" value="1"/>
</dbReference>
<sequence length="293" mass="30610">MSSSPPSAPEPAGAATGHDGQVGQTDRIRKRRRTRRRIAGGLALLVGLFGAGFLATALTPEPQVATAHEDQSALIREGKQLYETSCITCHGANLQGVNDRGPSLIGVGEAAVYFQVSTGRMPLAANQAQATRKPVKFDAQQTDALMAYVAANGGGPTVVRDANGEIAQESLRGDDIGRGSELFRMNCASCHNFTGKGGALSSGKYAPPLNEASEQQLLTAMLTGPENMPKFSDRQLTPDEKRDIIAYIKNAEEEGTPGGYGLGGFGPATEGLAIWVIGIVAVVGGAMWIGSRS</sequence>
<dbReference type="PIRSF" id="PIRSF000007">
    <property type="entry name" value="Ubiq_cycred_cyc"/>
    <property type="match status" value="1"/>
</dbReference>
<dbReference type="Proteomes" id="UP000655751">
    <property type="component" value="Unassembled WGS sequence"/>
</dbReference>
<evidence type="ECO:0000256" key="10">
    <source>
        <dbReference type="ARBA" id="ARBA00022737"/>
    </source>
</evidence>
<evidence type="ECO:0000256" key="14">
    <source>
        <dbReference type="ARBA" id="ARBA00023004"/>
    </source>
</evidence>
<evidence type="ECO:0000259" key="21">
    <source>
        <dbReference type="PROSITE" id="PS51007"/>
    </source>
</evidence>
<evidence type="ECO:0000256" key="2">
    <source>
        <dbReference type="ARBA" id="ARBA00012951"/>
    </source>
</evidence>
<evidence type="ECO:0000256" key="20">
    <source>
        <dbReference type="SAM" id="MobiDB-lite"/>
    </source>
</evidence>
<feature type="transmembrane region" description="Helical" evidence="17">
    <location>
        <begin position="272"/>
        <end position="290"/>
    </location>
</feature>
<evidence type="ECO:0000256" key="11">
    <source>
        <dbReference type="ARBA" id="ARBA00022967"/>
    </source>
</evidence>
<comment type="PTM">
    <text evidence="18">Binds 2 heme c groups covalently per subunit.</text>
</comment>
<feature type="binding site" description="covalent" evidence="18">
    <location>
        <position position="86"/>
    </location>
    <ligand>
        <name>heme c</name>
        <dbReference type="ChEBI" id="CHEBI:61717"/>
        <label>1</label>
    </ligand>
</feature>
<evidence type="ECO:0000256" key="12">
    <source>
        <dbReference type="ARBA" id="ARBA00022982"/>
    </source>
</evidence>
<dbReference type="Gene3D" id="1.10.760.10">
    <property type="entry name" value="Cytochrome c-like domain"/>
    <property type="match status" value="2"/>
</dbReference>
<dbReference type="InterPro" id="IPR036909">
    <property type="entry name" value="Cyt_c-like_dom_sf"/>
</dbReference>
<feature type="binding site" description="covalent" evidence="18">
    <location>
        <position position="89"/>
    </location>
    <ligand>
        <name>heme c</name>
        <dbReference type="ChEBI" id="CHEBI:61717"/>
        <label>1</label>
    </ligand>
</feature>
<comment type="subcellular location">
    <subcellularLocation>
        <location evidence="1 17">Cell membrane</location>
        <topology evidence="1 17">Multi-pass membrane protein</topology>
    </subcellularLocation>
</comment>
<comment type="catalytic activity">
    <reaction evidence="16 17">
        <text>a quinol + 2 Fe(III)-[cytochrome c](out) = a quinone + 2 Fe(II)-[cytochrome c](out) + 2 H(+)(out)</text>
        <dbReference type="Rhea" id="RHEA:11484"/>
        <dbReference type="Rhea" id="RHEA-COMP:10350"/>
        <dbReference type="Rhea" id="RHEA-COMP:14399"/>
        <dbReference type="ChEBI" id="CHEBI:15378"/>
        <dbReference type="ChEBI" id="CHEBI:24646"/>
        <dbReference type="ChEBI" id="CHEBI:29033"/>
        <dbReference type="ChEBI" id="CHEBI:29034"/>
        <dbReference type="ChEBI" id="CHEBI:132124"/>
        <dbReference type="EC" id="7.1.1.8"/>
    </reaction>
</comment>
<name>A0A931IEM0_9NOCA</name>
<feature type="binding site" description="covalent" evidence="18">
    <location>
        <position position="187"/>
    </location>
    <ligand>
        <name>heme c</name>
        <dbReference type="ChEBI" id="CHEBI:61717"/>
        <label>2</label>
    </ligand>
</feature>
<keyword evidence="8 17" id="KW-0812">Transmembrane</keyword>
<keyword evidence="13 17" id="KW-1133">Transmembrane helix</keyword>
<evidence type="ECO:0000256" key="9">
    <source>
        <dbReference type="ARBA" id="ARBA00022723"/>
    </source>
</evidence>
<dbReference type="RefSeq" id="WP_196152370.1">
    <property type="nucleotide sequence ID" value="NZ_JADMLG010000013.1"/>
</dbReference>
<dbReference type="PROSITE" id="PS51007">
    <property type="entry name" value="CYTC"/>
    <property type="match status" value="2"/>
</dbReference>
<evidence type="ECO:0000256" key="13">
    <source>
        <dbReference type="ARBA" id="ARBA00022989"/>
    </source>
</evidence>
<evidence type="ECO:0000256" key="15">
    <source>
        <dbReference type="ARBA" id="ARBA00023136"/>
    </source>
</evidence>
<evidence type="ECO:0000256" key="7">
    <source>
        <dbReference type="ARBA" id="ARBA00022660"/>
    </source>
</evidence>
<accession>A0A931IEM0</accession>
<dbReference type="AlphaFoldDB" id="A0A931IEM0"/>
<keyword evidence="4 17" id="KW-0813">Transport</keyword>